<evidence type="ECO:0000256" key="2">
    <source>
        <dbReference type="ARBA" id="ARBA00022737"/>
    </source>
</evidence>
<proteinExistence type="predicted"/>
<dbReference type="Gene3D" id="1.10.10.10">
    <property type="entry name" value="Winged helix-like DNA-binding domain superfamily/Winged helix DNA-binding domain"/>
    <property type="match status" value="1"/>
</dbReference>
<dbReference type="Pfam" id="PF18052">
    <property type="entry name" value="Rx_N"/>
    <property type="match status" value="1"/>
</dbReference>
<protein>
    <recommendedName>
        <fullName evidence="12">Disease resistance RPP13-like protein 1</fullName>
    </recommendedName>
</protein>
<dbReference type="InterPro" id="IPR058922">
    <property type="entry name" value="WHD_DRP"/>
</dbReference>
<organism evidence="10 11">
    <name type="scientific">Stylosanthes scabra</name>
    <dbReference type="NCBI Taxonomy" id="79078"/>
    <lineage>
        <taxon>Eukaryota</taxon>
        <taxon>Viridiplantae</taxon>
        <taxon>Streptophyta</taxon>
        <taxon>Embryophyta</taxon>
        <taxon>Tracheophyta</taxon>
        <taxon>Spermatophyta</taxon>
        <taxon>Magnoliopsida</taxon>
        <taxon>eudicotyledons</taxon>
        <taxon>Gunneridae</taxon>
        <taxon>Pentapetalae</taxon>
        <taxon>rosids</taxon>
        <taxon>fabids</taxon>
        <taxon>Fabales</taxon>
        <taxon>Fabaceae</taxon>
        <taxon>Papilionoideae</taxon>
        <taxon>50 kb inversion clade</taxon>
        <taxon>dalbergioids sensu lato</taxon>
        <taxon>Dalbergieae</taxon>
        <taxon>Pterocarpus clade</taxon>
        <taxon>Stylosanthes</taxon>
    </lineage>
</organism>
<dbReference type="Pfam" id="PF00931">
    <property type="entry name" value="NB-ARC"/>
    <property type="match status" value="1"/>
</dbReference>
<keyword evidence="2" id="KW-0677">Repeat</keyword>
<dbReference type="InterPro" id="IPR056789">
    <property type="entry name" value="LRR_R13L1-DRL21"/>
</dbReference>
<evidence type="ECO:0000259" key="7">
    <source>
        <dbReference type="Pfam" id="PF18052"/>
    </source>
</evidence>
<dbReference type="Gene3D" id="3.80.10.10">
    <property type="entry name" value="Ribonuclease Inhibitor"/>
    <property type="match status" value="3"/>
</dbReference>
<dbReference type="Gene3D" id="1.20.5.4130">
    <property type="match status" value="1"/>
</dbReference>
<keyword evidence="11" id="KW-1185">Reference proteome</keyword>
<feature type="domain" description="Disease resistance N-terminal" evidence="7">
    <location>
        <begin position="14"/>
        <end position="98"/>
    </location>
</feature>
<keyword evidence="1" id="KW-0433">Leucine-rich repeat</keyword>
<dbReference type="InterPro" id="IPR002182">
    <property type="entry name" value="NB-ARC"/>
</dbReference>
<feature type="domain" description="R13L1/DRL21-like LRR repeat region" evidence="9">
    <location>
        <begin position="677"/>
        <end position="800"/>
    </location>
</feature>
<keyword evidence="3" id="KW-0547">Nucleotide-binding</keyword>
<dbReference type="PANTHER" id="PTHR36766:SF51">
    <property type="entry name" value="DISEASE RESISTANCE RPP13-LIKE PROTEIN 1"/>
    <property type="match status" value="1"/>
</dbReference>
<keyword evidence="4" id="KW-0611">Plant defense</keyword>
<evidence type="ECO:0000256" key="4">
    <source>
        <dbReference type="ARBA" id="ARBA00022821"/>
    </source>
</evidence>
<feature type="domain" description="NB-ARC" evidence="6">
    <location>
        <begin position="170"/>
        <end position="340"/>
    </location>
</feature>
<evidence type="ECO:0000313" key="10">
    <source>
        <dbReference type="EMBL" id="MED6108118.1"/>
    </source>
</evidence>
<evidence type="ECO:0000256" key="3">
    <source>
        <dbReference type="ARBA" id="ARBA00022741"/>
    </source>
</evidence>
<evidence type="ECO:0000259" key="9">
    <source>
        <dbReference type="Pfam" id="PF25019"/>
    </source>
</evidence>
<dbReference type="EMBL" id="JASCZI010000066">
    <property type="protein sequence ID" value="MED6108118.1"/>
    <property type="molecule type" value="Genomic_DNA"/>
</dbReference>
<reference evidence="10 11" key="1">
    <citation type="journal article" date="2023" name="Plants (Basel)">
        <title>Bridging the Gap: Combining Genomics and Transcriptomics Approaches to Understand Stylosanthes scabra, an Orphan Legume from the Brazilian Caatinga.</title>
        <authorList>
            <person name="Ferreira-Neto J.R.C."/>
            <person name="da Silva M.D."/>
            <person name="Binneck E."/>
            <person name="de Melo N.F."/>
            <person name="da Silva R.H."/>
            <person name="de Melo A.L.T.M."/>
            <person name="Pandolfi V."/>
            <person name="Bustamante F.O."/>
            <person name="Brasileiro-Vidal A.C."/>
            <person name="Benko-Iseppon A.M."/>
        </authorList>
    </citation>
    <scope>NUCLEOTIDE SEQUENCE [LARGE SCALE GENOMIC DNA]</scope>
    <source>
        <tissue evidence="10">Leaves</tissue>
    </source>
</reference>
<evidence type="ECO:0000259" key="6">
    <source>
        <dbReference type="Pfam" id="PF00931"/>
    </source>
</evidence>
<feature type="domain" description="Disease resistance protein winged helix" evidence="8">
    <location>
        <begin position="430"/>
        <end position="497"/>
    </location>
</feature>
<comment type="caution">
    <text evidence="10">The sequence shown here is derived from an EMBL/GenBank/DDBJ whole genome shotgun (WGS) entry which is preliminary data.</text>
</comment>
<gene>
    <name evidence="10" type="ORF">PIB30_020564</name>
</gene>
<dbReference type="PANTHER" id="PTHR36766">
    <property type="entry name" value="PLANT BROAD-SPECTRUM MILDEW RESISTANCE PROTEIN RPW8"/>
    <property type="match status" value="1"/>
</dbReference>
<dbReference type="SUPFAM" id="SSF52058">
    <property type="entry name" value="L domain-like"/>
    <property type="match status" value="1"/>
</dbReference>
<dbReference type="InterPro" id="IPR041118">
    <property type="entry name" value="Rx_N"/>
</dbReference>
<evidence type="ECO:0000259" key="8">
    <source>
        <dbReference type="Pfam" id="PF23559"/>
    </source>
</evidence>
<evidence type="ECO:0000256" key="1">
    <source>
        <dbReference type="ARBA" id="ARBA00022614"/>
    </source>
</evidence>
<accession>A0ABU6Q9C5</accession>
<evidence type="ECO:0000256" key="5">
    <source>
        <dbReference type="ARBA" id="ARBA00022840"/>
    </source>
</evidence>
<dbReference type="InterPro" id="IPR027417">
    <property type="entry name" value="P-loop_NTPase"/>
</dbReference>
<dbReference type="Pfam" id="PF25019">
    <property type="entry name" value="LRR_R13L1-DRL21"/>
    <property type="match status" value="1"/>
</dbReference>
<evidence type="ECO:0000313" key="11">
    <source>
        <dbReference type="Proteomes" id="UP001341840"/>
    </source>
</evidence>
<dbReference type="SUPFAM" id="SSF52540">
    <property type="entry name" value="P-loop containing nucleoside triphosphate hydrolases"/>
    <property type="match status" value="1"/>
</dbReference>
<dbReference type="Gene3D" id="1.10.8.430">
    <property type="entry name" value="Helical domain of apoptotic protease-activating factors"/>
    <property type="match status" value="1"/>
</dbReference>
<dbReference type="InterPro" id="IPR042197">
    <property type="entry name" value="Apaf_helical"/>
</dbReference>
<dbReference type="InterPro" id="IPR032675">
    <property type="entry name" value="LRR_dom_sf"/>
</dbReference>
<dbReference type="InterPro" id="IPR036388">
    <property type="entry name" value="WH-like_DNA-bd_sf"/>
</dbReference>
<keyword evidence="5" id="KW-0067">ATP-binding</keyword>
<dbReference type="Gene3D" id="3.40.50.300">
    <property type="entry name" value="P-loop containing nucleotide triphosphate hydrolases"/>
    <property type="match status" value="1"/>
</dbReference>
<dbReference type="Pfam" id="PF23559">
    <property type="entry name" value="WHD_DRP"/>
    <property type="match status" value="1"/>
</dbReference>
<dbReference type="PRINTS" id="PR00364">
    <property type="entry name" value="DISEASERSIST"/>
</dbReference>
<dbReference type="Proteomes" id="UP001341840">
    <property type="component" value="Unassembled WGS sequence"/>
</dbReference>
<name>A0ABU6Q9C5_9FABA</name>
<evidence type="ECO:0008006" key="12">
    <source>
        <dbReference type="Google" id="ProtNLM"/>
    </source>
</evidence>
<sequence>MAAKLDGGAYLTSFVDAILDNLSSILEADDSVLSGNHSAMEWLPKLEKSLSDVRPVLDDAELKQFTDKRVKKWLVDLQDALYFADDLLDELSTKIATATPRDPGISSYCSSVVDSYVEDNGYMERIVRRLESVVARKDNLRLEESAKADMSSWRTPSTSLVVISDIFGRDKDKEEIIKLLLADTCHAQSSPFTVIPIWGMGGIGKTTLAQLVYSDAKVVENFDIRVWVCVAENSDPIHITRTIIGAIDSSPCSMDNFDVLQTKLKDKLIGKTFLLILDDVWHGGQRTWENLLKPFQYGNNGSKILLTTRIEKVASTFPATSQPYRLDLLSDEDCWSVFLKHSSISTNLEQYATLEPIGRNFVEKCKGLPLAVKTLGGLLRNKSDVGDWKKILESEIWELPEDESEIVPALRVSYHYLPSHLKRCFVYCSLFPEDYQFDKDELILLWMAEDLVQPMENNTLENIGSIYFDELVARSFFQSSRASAGLFVIHDLMHDLATFFAGKFFFREFGNPRMADCKTRHLSCDRDPISRFPQAYGGAIHMRTFLCIDVKPNDIRIDLLLEQSRCLRVLSFEKFRILSLPDSIVDKLIYLRYLNLSKTPIVTLPESLCKLYNLRTLKLRDCYYLKMLPSRMQDLVNMRHLDIRGTYLKKMPNGMSKLNHLNLLGNYIVGEHEENGIKELGPINVHGSFRIFNLENVNNSSEALEAKMGNKKHIRILELEWRSTCDTVDVESERDILKELRPHSNLKELSIKGYRGEIFPNWLGLSCYSNITELRMYGCKNCRELPSLGQLPSLQHLEIFQLHGLERIGEEFYKNGESCHEGTWTPFRSLETLIFRRMNGWREWHTPDNMDAFPKLKTLSMHDCPVLSGDLPARLPALEELRIQYCQKLACSLPRAPKLREIDAHGSQNSIIEVTPRNVRIEGSQLVQSVLECLLHIQPPCFKSLIIKRCRSSISISGDYLPASLQYLKILNCSKLTFPEPLQHKLLTEIHVSMCDSVTLLPLVALPNLNTLEISYCPRLVSLPPLGVAAPHLEHLTIRECPEMDCFGEECLPWSLTTLEIYKCQKLERWITSNGGLQSEGLTHLRLEVWNEVKWFPTEGCLPASLHSLHLSLFQNLETLDCKGLHYLTSLKELRIERCPKLENITEERLPASISKLHICSECPLRRKLQEMNDPRIPIKTHDYSDEESSSD</sequence>
<dbReference type="SUPFAM" id="SSF52047">
    <property type="entry name" value="RNI-like"/>
    <property type="match status" value="1"/>
</dbReference>